<feature type="transmembrane region" description="Helical" evidence="6">
    <location>
        <begin position="103"/>
        <end position="125"/>
    </location>
</feature>
<dbReference type="PANTHER" id="PTHR23112:SF37">
    <property type="entry name" value="G PROTEIN-COUPLED RECEPTOR GPR1"/>
    <property type="match status" value="1"/>
</dbReference>
<evidence type="ECO:0000256" key="5">
    <source>
        <dbReference type="SAM" id="MobiDB-lite"/>
    </source>
</evidence>
<reference evidence="7" key="1">
    <citation type="journal article" date="2023" name="Mol. Phylogenet. Evol.">
        <title>Genome-scale phylogeny and comparative genomics of the fungal order Sordariales.</title>
        <authorList>
            <person name="Hensen N."/>
            <person name="Bonometti L."/>
            <person name="Westerberg I."/>
            <person name="Brannstrom I.O."/>
            <person name="Guillou S."/>
            <person name="Cros-Aarteil S."/>
            <person name="Calhoun S."/>
            <person name="Haridas S."/>
            <person name="Kuo A."/>
            <person name="Mondo S."/>
            <person name="Pangilinan J."/>
            <person name="Riley R."/>
            <person name="LaButti K."/>
            <person name="Andreopoulos B."/>
            <person name="Lipzen A."/>
            <person name="Chen C."/>
            <person name="Yan M."/>
            <person name="Daum C."/>
            <person name="Ng V."/>
            <person name="Clum A."/>
            <person name="Steindorff A."/>
            <person name="Ohm R.A."/>
            <person name="Martin F."/>
            <person name="Silar P."/>
            <person name="Natvig D.O."/>
            <person name="Lalanne C."/>
            <person name="Gautier V."/>
            <person name="Ament-Velasquez S.L."/>
            <person name="Kruys A."/>
            <person name="Hutchinson M.I."/>
            <person name="Powell A.J."/>
            <person name="Barry K."/>
            <person name="Miller A.N."/>
            <person name="Grigoriev I.V."/>
            <person name="Debuchy R."/>
            <person name="Gladieux P."/>
            <person name="Hiltunen Thoren M."/>
            <person name="Johannesson H."/>
        </authorList>
    </citation>
    <scope>NUCLEOTIDE SEQUENCE</scope>
    <source>
        <strain evidence="7">SMH4131-1</strain>
    </source>
</reference>
<gene>
    <name evidence="7" type="ORF">B0T19DRAFT_485438</name>
</gene>
<evidence type="ECO:0000313" key="8">
    <source>
        <dbReference type="Proteomes" id="UP001286456"/>
    </source>
</evidence>
<feature type="compositionally biased region" description="Low complexity" evidence="5">
    <location>
        <begin position="272"/>
        <end position="291"/>
    </location>
</feature>
<feature type="transmembrane region" description="Helical" evidence="6">
    <location>
        <begin position="327"/>
        <end position="349"/>
    </location>
</feature>
<evidence type="ECO:0000256" key="1">
    <source>
        <dbReference type="ARBA" id="ARBA00004141"/>
    </source>
</evidence>
<reference evidence="7" key="2">
    <citation type="submission" date="2023-06" db="EMBL/GenBank/DDBJ databases">
        <authorList>
            <consortium name="Lawrence Berkeley National Laboratory"/>
            <person name="Haridas S."/>
            <person name="Hensen N."/>
            <person name="Bonometti L."/>
            <person name="Westerberg I."/>
            <person name="Brannstrom I.O."/>
            <person name="Guillou S."/>
            <person name="Cros-Aarteil S."/>
            <person name="Calhoun S."/>
            <person name="Kuo A."/>
            <person name="Mondo S."/>
            <person name="Pangilinan J."/>
            <person name="Riley R."/>
            <person name="Labutti K."/>
            <person name="Andreopoulos B."/>
            <person name="Lipzen A."/>
            <person name="Chen C."/>
            <person name="Yanf M."/>
            <person name="Daum C."/>
            <person name="Ng V."/>
            <person name="Clum A."/>
            <person name="Steindorff A."/>
            <person name="Ohm R."/>
            <person name="Martin F."/>
            <person name="Silar P."/>
            <person name="Natvig D."/>
            <person name="Lalanne C."/>
            <person name="Gautier V."/>
            <person name="Ament-Velasquez S.L."/>
            <person name="Kruys A."/>
            <person name="Hutchinson M.I."/>
            <person name="Powell A.J."/>
            <person name="Barry K."/>
            <person name="Miller A.N."/>
            <person name="Grigoriev I.V."/>
            <person name="Debuchy R."/>
            <person name="Gladieux P."/>
            <person name="Thoren M.H."/>
            <person name="Johannesson H."/>
        </authorList>
    </citation>
    <scope>NUCLEOTIDE SEQUENCE</scope>
    <source>
        <strain evidence="7">SMH4131-1</strain>
    </source>
</reference>
<proteinExistence type="predicted"/>
<dbReference type="EMBL" id="JAUEPO010000003">
    <property type="protein sequence ID" value="KAK3328564.1"/>
    <property type="molecule type" value="Genomic_DNA"/>
</dbReference>
<name>A0AAE0MEX9_9PEZI</name>
<dbReference type="Gene3D" id="1.20.1070.10">
    <property type="entry name" value="Rhodopsin 7-helix transmembrane proteins"/>
    <property type="match status" value="1"/>
</dbReference>
<keyword evidence="2 6" id="KW-0812">Transmembrane</keyword>
<evidence type="ECO:0000256" key="4">
    <source>
        <dbReference type="ARBA" id="ARBA00023136"/>
    </source>
</evidence>
<feature type="region of interest" description="Disordered" evidence="5">
    <location>
        <begin position="264"/>
        <end position="293"/>
    </location>
</feature>
<dbReference type="GO" id="GO:0007189">
    <property type="term" value="P:adenylate cyclase-activating G protein-coupled receptor signaling pathway"/>
    <property type="evidence" value="ECO:0007669"/>
    <property type="project" value="TreeGrafter"/>
</dbReference>
<dbReference type="SUPFAM" id="SSF81321">
    <property type="entry name" value="Family A G protein-coupled receptor-like"/>
    <property type="match status" value="1"/>
</dbReference>
<dbReference type="InterPro" id="IPR000276">
    <property type="entry name" value="GPCR_Rhodpsn"/>
</dbReference>
<dbReference type="GO" id="GO:0005886">
    <property type="term" value="C:plasma membrane"/>
    <property type="evidence" value="ECO:0007669"/>
    <property type="project" value="TreeGrafter"/>
</dbReference>
<feature type="transmembrane region" description="Helical" evidence="6">
    <location>
        <begin position="179"/>
        <end position="201"/>
    </location>
</feature>
<comment type="caution">
    <text evidence="7">The sequence shown here is derived from an EMBL/GenBank/DDBJ whole genome shotgun (WGS) entry which is preliminary data.</text>
</comment>
<protein>
    <submittedName>
        <fullName evidence="7">G protein-coupled glucose receptor regulating Gpa2-domain-containing protein</fullName>
    </submittedName>
</protein>
<feature type="transmembrane region" description="Helical" evidence="6">
    <location>
        <begin position="30"/>
        <end position="53"/>
    </location>
</feature>
<accession>A0AAE0MEX9</accession>
<dbReference type="AlphaFoldDB" id="A0AAE0MEX9"/>
<dbReference type="GO" id="GO:0004930">
    <property type="term" value="F:G protein-coupled receptor activity"/>
    <property type="evidence" value="ECO:0007669"/>
    <property type="project" value="InterPro"/>
</dbReference>
<keyword evidence="8" id="KW-1185">Reference proteome</keyword>
<evidence type="ECO:0000256" key="2">
    <source>
        <dbReference type="ARBA" id="ARBA00022692"/>
    </source>
</evidence>
<feature type="transmembrane region" description="Helical" evidence="6">
    <location>
        <begin position="145"/>
        <end position="167"/>
    </location>
</feature>
<keyword evidence="3 6" id="KW-1133">Transmembrane helix</keyword>
<feature type="transmembrane region" description="Helical" evidence="6">
    <location>
        <begin position="234"/>
        <end position="255"/>
    </location>
</feature>
<feature type="transmembrane region" description="Helical" evidence="6">
    <location>
        <begin position="298"/>
        <end position="321"/>
    </location>
</feature>
<evidence type="ECO:0000256" key="6">
    <source>
        <dbReference type="SAM" id="Phobius"/>
    </source>
</evidence>
<dbReference type="Proteomes" id="UP001286456">
    <property type="component" value="Unassembled WGS sequence"/>
</dbReference>
<keyword evidence="7" id="KW-0675">Receptor</keyword>
<comment type="subcellular location">
    <subcellularLocation>
        <location evidence="1">Membrane</location>
        <topology evidence="1">Multi-pass membrane protein</topology>
    </subcellularLocation>
</comment>
<keyword evidence="4 6" id="KW-0472">Membrane</keyword>
<organism evidence="7 8">
    <name type="scientific">Cercophora scortea</name>
    <dbReference type="NCBI Taxonomy" id="314031"/>
    <lineage>
        <taxon>Eukaryota</taxon>
        <taxon>Fungi</taxon>
        <taxon>Dikarya</taxon>
        <taxon>Ascomycota</taxon>
        <taxon>Pezizomycotina</taxon>
        <taxon>Sordariomycetes</taxon>
        <taxon>Sordariomycetidae</taxon>
        <taxon>Sordariales</taxon>
        <taxon>Lasiosphaeriaceae</taxon>
        <taxon>Cercophora</taxon>
    </lineage>
</organism>
<evidence type="ECO:0000256" key="3">
    <source>
        <dbReference type="ARBA" id="ARBA00022989"/>
    </source>
</evidence>
<dbReference type="Pfam" id="PF00001">
    <property type="entry name" value="7tm_1"/>
    <property type="match status" value="1"/>
</dbReference>
<dbReference type="PANTHER" id="PTHR23112">
    <property type="entry name" value="G PROTEIN-COUPLED RECEPTOR 157-RELATED"/>
    <property type="match status" value="1"/>
</dbReference>
<evidence type="ECO:0000313" key="7">
    <source>
        <dbReference type="EMBL" id="KAK3328564.1"/>
    </source>
</evidence>
<sequence length="459" mass="50394">MTANPIKNIYDSEDASGSIAPLPLVLSNGLVAVTTFAFLSFLSSIWLFSYLTYRFITWHIRSRRPAPEPESPTVGTLWEKLPPPRRKESFLQRIRRQPPPNQFLMLIYNLLLADIQQATAFLLNVTWISRDALDVGSPVCWAQGWFISTGDLASSVFISAIAVHTYLGVVRGYRLPTWVFYSVVGVLWGFVYGLAVLGVLVTRNGEGRGGLYVRAGAWCWINSAFQDLRLYLHYLWMFISLSLTIITYLVIYFHLRLHGTRVNTHKPPSPSPSTATPTPSSIAPQTTPATSRSHHPTFLLYPLLHTLCTAPLAAGRIASMAGNDVPLAYFCLAGAMMASAGWLDVVLYASTRRGLVFPGTVTSPPSQDTGLATFAFMRTPRLGGRGFGNVVYVSGGAREENHNNNGNTLKSSGMDKKIGRGLWSESWETVVAAEGAIQCETTTVVTVEEVDVESVGRAL</sequence>